<reference evidence="4" key="1">
    <citation type="journal article" date="2019" name="Int. J. Syst. Evol. Microbiol.">
        <title>The Global Catalogue of Microorganisms (GCM) 10K type strain sequencing project: providing services to taxonomists for standard genome sequencing and annotation.</title>
        <authorList>
            <consortium name="The Broad Institute Genomics Platform"/>
            <consortium name="The Broad Institute Genome Sequencing Center for Infectious Disease"/>
            <person name="Wu L."/>
            <person name="Ma J."/>
        </authorList>
    </citation>
    <scope>NUCLEOTIDE SEQUENCE [LARGE SCALE GENOMIC DNA]</scope>
    <source>
        <strain evidence="4">JCM 17066</strain>
    </source>
</reference>
<accession>A0ABW0M6V8</accession>
<feature type="signal peptide" evidence="1">
    <location>
        <begin position="1"/>
        <end position="22"/>
    </location>
</feature>
<dbReference type="InterPro" id="IPR027826">
    <property type="entry name" value="DUF4431"/>
</dbReference>
<keyword evidence="1" id="KW-0732">Signal</keyword>
<dbReference type="EMBL" id="JBHSMT010000013">
    <property type="protein sequence ID" value="MFC5473924.1"/>
    <property type="molecule type" value="Genomic_DNA"/>
</dbReference>
<proteinExistence type="predicted"/>
<organism evidence="3 4">
    <name type="scientific">Paraherbaspirillum soli</name>
    <dbReference type="NCBI Taxonomy" id="631222"/>
    <lineage>
        <taxon>Bacteria</taxon>
        <taxon>Pseudomonadati</taxon>
        <taxon>Pseudomonadota</taxon>
        <taxon>Betaproteobacteria</taxon>
        <taxon>Burkholderiales</taxon>
        <taxon>Oxalobacteraceae</taxon>
        <taxon>Paraherbaspirillum</taxon>
    </lineage>
</organism>
<feature type="chain" id="PRO_5047382334" evidence="1">
    <location>
        <begin position="23"/>
        <end position="145"/>
    </location>
</feature>
<feature type="domain" description="DUF4431" evidence="2">
    <location>
        <begin position="91"/>
        <end position="136"/>
    </location>
</feature>
<sequence length="145" mass="15893">MKILKFALLVLLPQLLTQTSQAAQATCLAYEPASAAISGMLHRETFPGRPNYESIAQGDEPETGFYLTLPQAICTIADPAHQMDGLAAVREVQLVLNEKQYAELRPYLGRLVRLDGKLFPASTGHHHADLLLRVENAPSSRGKTK</sequence>
<dbReference type="Pfam" id="PF14485">
    <property type="entry name" value="DUF4431"/>
    <property type="match status" value="1"/>
</dbReference>
<evidence type="ECO:0000259" key="2">
    <source>
        <dbReference type="Pfam" id="PF14485"/>
    </source>
</evidence>
<comment type="caution">
    <text evidence="3">The sequence shown here is derived from an EMBL/GenBank/DDBJ whole genome shotgun (WGS) entry which is preliminary data.</text>
</comment>
<dbReference type="Proteomes" id="UP001596045">
    <property type="component" value="Unassembled WGS sequence"/>
</dbReference>
<gene>
    <name evidence="3" type="ORF">ACFPM8_08115</name>
</gene>
<protein>
    <submittedName>
        <fullName evidence="3">DUF4431 domain-containing protein</fullName>
    </submittedName>
</protein>
<keyword evidence="4" id="KW-1185">Reference proteome</keyword>
<evidence type="ECO:0000313" key="3">
    <source>
        <dbReference type="EMBL" id="MFC5473924.1"/>
    </source>
</evidence>
<evidence type="ECO:0000256" key="1">
    <source>
        <dbReference type="SAM" id="SignalP"/>
    </source>
</evidence>
<evidence type="ECO:0000313" key="4">
    <source>
        <dbReference type="Proteomes" id="UP001596045"/>
    </source>
</evidence>
<name>A0ABW0M6V8_9BURK</name>
<dbReference type="RefSeq" id="WP_378996891.1">
    <property type="nucleotide sequence ID" value="NZ_JBHSMT010000013.1"/>
</dbReference>